<organism evidence="11 12">
    <name type="scientific">Candidatus Nomurabacteria bacterium GW2011_GWA1_46_11</name>
    <dbReference type="NCBI Taxonomy" id="1618732"/>
    <lineage>
        <taxon>Bacteria</taxon>
        <taxon>Candidatus Nomuraibacteriota</taxon>
    </lineage>
</organism>
<dbReference type="Proteomes" id="UP000034107">
    <property type="component" value="Unassembled WGS sequence"/>
</dbReference>
<keyword evidence="7 8" id="KW-0573">Peptidoglycan synthesis</keyword>
<evidence type="ECO:0000256" key="4">
    <source>
        <dbReference type="ARBA" id="ARBA00022598"/>
    </source>
</evidence>
<comment type="catalytic activity">
    <reaction evidence="7 8">
        <text>UDP-N-acetyl-alpha-D-muramoyl-L-alanine + D-glutamate + ATP = UDP-N-acetyl-alpha-D-muramoyl-L-alanyl-D-glutamate + ADP + phosphate + H(+)</text>
        <dbReference type="Rhea" id="RHEA:16429"/>
        <dbReference type="ChEBI" id="CHEBI:15378"/>
        <dbReference type="ChEBI" id="CHEBI:29986"/>
        <dbReference type="ChEBI" id="CHEBI:30616"/>
        <dbReference type="ChEBI" id="CHEBI:43474"/>
        <dbReference type="ChEBI" id="CHEBI:83898"/>
        <dbReference type="ChEBI" id="CHEBI:83900"/>
        <dbReference type="ChEBI" id="CHEBI:456216"/>
        <dbReference type="EC" id="6.3.2.9"/>
    </reaction>
</comment>
<keyword evidence="5 7" id="KW-0547">Nucleotide-binding</keyword>
<keyword evidence="6 7" id="KW-0067">ATP-binding</keyword>
<keyword evidence="7 8" id="KW-0961">Cell wall biogenesis/degradation</keyword>
<evidence type="ECO:0000256" key="3">
    <source>
        <dbReference type="ARBA" id="ARBA00022490"/>
    </source>
</evidence>
<keyword evidence="7 8" id="KW-0132">Cell division</keyword>
<dbReference type="SUPFAM" id="SSF53244">
    <property type="entry name" value="MurD-like peptide ligases, peptide-binding domain"/>
    <property type="match status" value="1"/>
</dbReference>
<dbReference type="Gene3D" id="3.90.190.20">
    <property type="entry name" value="Mur ligase, C-terminal domain"/>
    <property type="match status" value="1"/>
</dbReference>
<comment type="function">
    <text evidence="7 8">Cell wall formation. Catalyzes the addition of glutamate to the nucleotide precursor UDP-N-acetylmuramoyl-L-alanine (UMA).</text>
</comment>
<dbReference type="AlphaFoldDB" id="A0A0G1NLR1"/>
<keyword evidence="3 7" id="KW-0963">Cytoplasm</keyword>
<dbReference type="GO" id="GO:0009252">
    <property type="term" value="P:peptidoglycan biosynthetic process"/>
    <property type="evidence" value="ECO:0007669"/>
    <property type="project" value="UniProtKB-UniRule"/>
</dbReference>
<proteinExistence type="inferred from homology"/>
<dbReference type="UniPathway" id="UPA00219"/>
<comment type="similarity">
    <text evidence="7">Belongs to the MurCDEF family.</text>
</comment>
<evidence type="ECO:0000256" key="1">
    <source>
        <dbReference type="ARBA" id="ARBA00004496"/>
    </source>
</evidence>
<evidence type="ECO:0000256" key="6">
    <source>
        <dbReference type="ARBA" id="ARBA00022840"/>
    </source>
</evidence>
<comment type="subcellular location">
    <subcellularLocation>
        <location evidence="1 7 8">Cytoplasm</location>
    </subcellularLocation>
</comment>
<dbReference type="GO" id="GO:0008360">
    <property type="term" value="P:regulation of cell shape"/>
    <property type="evidence" value="ECO:0007669"/>
    <property type="project" value="UniProtKB-KW"/>
</dbReference>
<dbReference type="PANTHER" id="PTHR43692">
    <property type="entry name" value="UDP-N-ACETYLMURAMOYLALANINE--D-GLUTAMATE LIGASE"/>
    <property type="match status" value="1"/>
</dbReference>
<dbReference type="GO" id="GO:0005524">
    <property type="term" value="F:ATP binding"/>
    <property type="evidence" value="ECO:0007669"/>
    <property type="project" value="UniProtKB-UniRule"/>
</dbReference>
<feature type="domain" description="Mur ligase C-terminal" evidence="9">
    <location>
        <begin position="256"/>
        <end position="369"/>
    </location>
</feature>
<feature type="domain" description="Mur ligase central" evidence="10">
    <location>
        <begin position="81"/>
        <end position="204"/>
    </location>
</feature>
<dbReference type="NCBIfam" id="TIGR01087">
    <property type="entry name" value="murD"/>
    <property type="match status" value="1"/>
</dbReference>
<dbReference type="PANTHER" id="PTHR43692:SF1">
    <property type="entry name" value="UDP-N-ACETYLMURAMOYLALANINE--D-GLUTAMATE LIGASE"/>
    <property type="match status" value="1"/>
</dbReference>
<evidence type="ECO:0000259" key="10">
    <source>
        <dbReference type="Pfam" id="PF08245"/>
    </source>
</evidence>
<comment type="pathway">
    <text evidence="2 7 8">Cell wall biogenesis; peptidoglycan biosynthesis.</text>
</comment>
<dbReference type="InterPro" id="IPR004101">
    <property type="entry name" value="Mur_ligase_C"/>
</dbReference>
<evidence type="ECO:0000259" key="9">
    <source>
        <dbReference type="Pfam" id="PF02875"/>
    </source>
</evidence>
<dbReference type="Pfam" id="PF02875">
    <property type="entry name" value="Mur_ligase_C"/>
    <property type="match status" value="1"/>
</dbReference>
<evidence type="ECO:0000313" key="12">
    <source>
        <dbReference type="Proteomes" id="UP000034107"/>
    </source>
</evidence>
<dbReference type="GO" id="GO:0051301">
    <property type="term" value="P:cell division"/>
    <property type="evidence" value="ECO:0007669"/>
    <property type="project" value="UniProtKB-KW"/>
</dbReference>
<dbReference type="HAMAP" id="MF_00639">
    <property type="entry name" value="MurD"/>
    <property type="match status" value="1"/>
</dbReference>
<feature type="binding site" evidence="7">
    <location>
        <begin position="83"/>
        <end position="89"/>
    </location>
    <ligand>
        <name>ATP</name>
        <dbReference type="ChEBI" id="CHEBI:30616"/>
    </ligand>
</feature>
<dbReference type="Gene3D" id="3.40.1190.10">
    <property type="entry name" value="Mur-like, catalytic domain"/>
    <property type="match status" value="1"/>
</dbReference>
<protein>
    <recommendedName>
        <fullName evidence="7 8">UDP-N-acetylmuramoylalanine--D-glutamate ligase</fullName>
        <ecNumber evidence="7 8">6.3.2.9</ecNumber>
    </recommendedName>
    <alternativeName>
        <fullName evidence="7">D-glutamic acid-adding enzyme</fullName>
    </alternativeName>
    <alternativeName>
        <fullName evidence="7">UDP-N-acetylmuramoyl-L-alanyl-D-glutamate synthetase</fullName>
    </alternativeName>
</protein>
<comment type="caution">
    <text evidence="11">The sequence shown here is derived from an EMBL/GenBank/DDBJ whole genome shotgun (WGS) entry which is preliminary data.</text>
</comment>
<evidence type="ECO:0000256" key="2">
    <source>
        <dbReference type="ARBA" id="ARBA00004752"/>
    </source>
</evidence>
<dbReference type="EMBL" id="LCLS01000019">
    <property type="protein sequence ID" value="KKU21277.1"/>
    <property type="molecule type" value="Genomic_DNA"/>
</dbReference>
<reference evidence="11 12" key="1">
    <citation type="journal article" date="2015" name="Nature">
        <title>rRNA introns, odd ribosomes, and small enigmatic genomes across a large radiation of phyla.</title>
        <authorList>
            <person name="Brown C.T."/>
            <person name="Hug L.A."/>
            <person name="Thomas B.C."/>
            <person name="Sharon I."/>
            <person name="Castelle C.J."/>
            <person name="Singh A."/>
            <person name="Wilkins M.J."/>
            <person name="Williams K.H."/>
            <person name="Banfield J.F."/>
        </authorList>
    </citation>
    <scope>NUCLEOTIDE SEQUENCE [LARGE SCALE GENOMIC DNA]</scope>
</reference>
<dbReference type="Gene3D" id="3.40.50.720">
    <property type="entry name" value="NAD(P)-binding Rossmann-like Domain"/>
    <property type="match status" value="1"/>
</dbReference>
<evidence type="ECO:0000313" key="11">
    <source>
        <dbReference type="EMBL" id="KKU21277.1"/>
    </source>
</evidence>
<gene>
    <name evidence="7" type="primary">murD</name>
    <name evidence="11" type="ORF">UX31_C0019G0006</name>
</gene>
<keyword evidence="7 8" id="KW-0131">Cell cycle</keyword>
<dbReference type="Pfam" id="PF08245">
    <property type="entry name" value="Mur_ligase_M"/>
    <property type="match status" value="1"/>
</dbReference>
<dbReference type="InterPro" id="IPR036565">
    <property type="entry name" value="Mur-like_cat_sf"/>
</dbReference>
<dbReference type="GO" id="GO:0071555">
    <property type="term" value="P:cell wall organization"/>
    <property type="evidence" value="ECO:0007669"/>
    <property type="project" value="UniProtKB-KW"/>
</dbReference>
<keyword evidence="4 7" id="KW-0436">Ligase</keyword>
<evidence type="ECO:0000256" key="7">
    <source>
        <dbReference type="HAMAP-Rule" id="MF_00639"/>
    </source>
</evidence>
<evidence type="ECO:0000256" key="5">
    <source>
        <dbReference type="ARBA" id="ARBA00022741"/>
    </source>
</evidence>
<keyword evidence="7 8" id="KW-0133">Cell shape</keyword>
<evidence type="ECO:0000256" key="8">
    <source>
        <dbReference type="RuleBase" id="RU003664"/>
    </source>
</evidence>
<dbReference type="InterPro" id="IPR036615">
    <property type="entry name" value="Mur_ligase_C_dom_sf"/>
</dbReference>
<dbReference type="GO" id="GO:0008764">
    <property type="term" value="F:UDP-N-acetylmuramoylalanine-D-glutamate ligase activity"/>
    <property type="evidence" value="ECO:0007669"/>
    <property type="project" value="UniProtKB-UniRule"/>
</dbReference>
<name>A0A0G1NLR1_9BACT</name>
<dbReference type="GO" id="GO:0005737">
    <property type="term" value="C:cytoplasm"/>
    <property type="evidence" value="ECO:0007669"/>
    <property type="project" value="UniProtKB-SubCell"/>
</dbReference>
<sequence>MEGQALLKYLKKHDQKADITLLDQKLDPNYLSNLEQFDLVYRSPGVLYNLPEIQKAIRKGVKFSSPTNLFFEKAKGKVIGITGTKGKGTTTKLIYEILKSAGLEVYLGGNIGEPATGLLDQLTDNSITVLELSNVQLWDVKHSPHIAGVLGIFPDHLDWHKNFREYLGTKFGITKFQNANDFVFYMQDDKFSKKVAKKSKGQKIAVDYRSIKIPLTIPGEHNRKNAAMAAAICAHVGVKPEIILETIKNYKGLPYRLTKVDTKKGITYYNDSASTNPQTVCAAVRAFPEKQKILITGGSDKGLDYKPLGDTLENEKDIKLVILYGANRQKIKDALEKVTPIKVISGSLKEVIQLASTQASEGDIVIFSPGSASFDMFANYKERGEAFDKIVKNIKD</sequence>
<accession>A0A0G1NLR1</accession>
<dbReference type="InterPro" id="IPR013221">
    <property type="entry name" value="Mur_ligase_cen"/>
</dbReference>
<dbReference type="InterPro" id="IPR005762">
    <property type="entry name" value="MurD"/>
</dbReference>
<dbReference type="EC" id="6.3.2.9" evidence="7 8"/>
<dbReference type="SUPFAM" id="SSF53623">
    <property type="entry name" value="MurD-like peptide ligases, catalytic domain"/>
    <property type="match status" value="1"/>
</dbReference>